<dbReference type="AlphaFoldDB" id="A0A0E9RT73"/>
<dbReference type="EMBL" id="GBXM01076530">
    <property type="protein sequence ID" value="JAH32047.1"/>
    <property type="molecule type" value="Transcribed_RNA"/>
</dbReference>
<reference evidence="2" key="2">
    <citation type="journal article" date="2015" name="Fish Shellfish Immunol.">
        <title>Early steps in the European eel (Anguilla anguilla)-Vibrio vulnificus interaction in the gills: Role of the RtxA13 toxin.</title>
        <authorList>
            <person name="Callol A."/>
            <person name="Pajuelo D."/>
            <person name="Ebbesson L."/>
            <person name="Teles M."/>
            <person name="MacKenzie S."/>
            <person name="Amaro C."/>
        </authorList>
    </citation>
    <scope>NUCLEOTIDE SEQUENCE</scope>
</reference>
<reference evidence="2" key="1">
    <citation type="submission" date="2014-11" db="EMBL/GenBank/DDBJ databases">
        <authorList>
            <person name="Amaro Gonzalez C."/>
        </authorList>
    </citation>
    <scope>NUCLEOTIDE SEQUENCE</scope>
</reference>
<sequence>MQRSKSGKWASALSGRSNPGPPRAA</sequence>
<accession>A0A0E9RT73</accession>
<protein>
    <submittedName>
        <fullName evidence="2">Uncharacterized protein</fullName>
    </submittedName>
</protein>
<organism evidence="2">
    <name type="scientific">Anguilla anguilla</name>
    <name type="common">European freshwater eel</name>
    <name type="synonym">Muraena anguilla</name>
    <dbReference type="NCBI Taxonomy" id="7936"/>
    <lineage>
        <taxon>Eukaryota</taxon>
        <taxon>Metazoa</taxon>
        <taxon>Chordata</taxon>
        <taxon>Craniata</taxon>
        <taxon>Vertebrata</taxon>
        <taxon>Euteleostomi</taxon>
        <taxon>Actinopterygii</taxon>
        <taxon>Neopterygii</taxon>
        <taxon>Teleostei</taxon>
        <taxon>Anguilliformes</taxon>
        <taxon>Anguillidae</taxon>
        <taxon>Anguilla</taxon>
    </lineage>
</organism>
<feature type="region of interest" description="Disordered" evidence="1">
    <location>
        <begin position="1"/>
        <end position="25"/>
    </location>
</feature>
<evidence type="ECO:0000313" key="2">
    <source>
        <dbReference type="EMBL" id="JAH32047.1"/>
    </source>
</evidence>
<proteinExistence type="predicted"/>
<name>A0A0E9RT73_ANGAN</name>
<evidence type="ECO:0000256" key="1">
    <source>
        <dbReference type="SAM" id="MobiDB-lite"/>
    </source>
</evidence>